<comment type="caution">
    <text evidence="2">The sequence shown here is derived from an EMBL/GenBank/DDBJ whole genome shotgun (WGS) entry which is preliminary data.</text>
</comment>
<dbReference type="RefSeq" id="WP_041121097.1">
    <property type="nucleotide sequence ID" value="NZ_JXRQ01000008.1"/>
</dbReference>
<protein>
    <submittedName>
        <fullName evidence="2">Uncharacterized protein</fullName>
    </submittedName>
</protein>
<gene>
    <name evidence="2" type="ORF">KP77_04300</name>
</gene>
<evidence type="ECO:0000313" key="3">
    <source>
        <dbReference type="Proteomes" id="UP000031950"/>
    </source>
</evidence>
<keyword evidence="1" id="KW-1133">Transmembrane helix</keyword>
<sequence>MTEAKRIQTNAWLMLLLVPLFIMGYRFAVDAESLFWMFEWSYYALVAVLMIFALWNTAAAKGSLKWAAGAIAAFLLQLIVFSLYVGPFTIYAMFFVFYAVTAAVLFILIMAFRKTDRYRVMIGLFIGLSIIMILYMALIQSLRGVNWM</sequence>
<feature type="transmembrane region" description="Helical" evidence="1">
    <location>
        <begin position="118"/>
        <end position="138"/>
    </location>
</feature>
<feature type="transmembrane region" description="Helical" evidence="1">
    <location>
        <begin position="40"/>
        <end position="59"/>
    </location>
</feature>
<name>A0A0C2SHL3_9BACL</name>
<organism evidence="2 3">
    <name type="scientific">Jeotgalibacillus alimentarius</name>
    <dbReference type="NCBI Taxonomy" id="135826"/>
    <lineage>
        <taxon>Bacteria</taxon>
        <taxon>Bacillati</taxon>
        <taxon>Bacillota</taxon>
        <taxon>Bacilli</taxon>
        <taxon>Bacillales</taxon>
        <taxon>Caryophanaceae</taxon>
        <taxon>Jeotgalibacillus</taxon>
    </lineage>
</organism>
<dbReference type="PATRIC" id="fig|135826.4.peg.433"/>
<feature type="transmembrane region" description="Helical" evidence="1">
    <location>
        <begin position="66"/>
        <end position="84"/>
    </location>
</feature>
<dbReference type="EMBL" id="JXRQ01000008">
    <property type="protein sequence ID" value="KIL53454.1"/>
    <property type="molecule type" value="Genomic_DNA"/>
</dbReference>
<reference evidence="2 3" key="1">
    <citation type="submission" date="2015-01" db="EMBL/GenBank/DDBJ databases">
        <title>Genome sequence of Jeotgalibacillus alimentarius.</title>
        <authorList>
            <person name="Goh K.M."/>
            <person name="Chan K.-G."/>
            <person name="Yaakop A.S."/>
            <person name="Ee R."/>
            <person name="Gan H.M."/>
            <person name="Chan C.S."/>
        </authorList>
    </citation>
    <scope>NUCLEOTIDE SEQUENCE [LARGE SCALE GENOMIC DNA]</scope>
    <source>
        <strain evidence="2 3">YKJ-13</strain>
    </source>
</reference>
<keyword evidence="1" id="KW-0472">Membrane</keyword>
<dbReference type="STRING" id="135826.KP77_04300"/>
<dbReference type="Proteomes" id="UP000031950">
    <property type="component" value="Unassembled WGS sequence"/>
</dbReference>
<keyword evidence="3" id="KW-1185">Reference proteome</keyword>
<keyword evidence="1" id="KW-0812">Transmembrane</keyword>
<evidence type="ECO:0000313" key="2">
    <source>
        <dbReference type="EMBL" id="KIL53454.1"/>
    </source>
</evidence>
<feature type="transmembrane region" description="Helical" evidence="1">
    <location>
        <begin position="90"/>
        <end position="111"/>
    </location>
</feature>
<feature type="transmembrane region" description="Helical" evidence="1">
    <location>
        <begin position="12"/>
        <end position="28"/>
    </location>
</feature>
<proteinExistence type="predicted"/>
<accession>A0A0C2SHL3</accession>
<dbReference type="OrthoDB" id="2453278at2"/>
<dbReference type="AlphaFoldDB" id="A0A0C2SHL3"/>
<evidence type="ECO:0000256" key="1">
    <source>
        <dbReference type="SAM" id="Phobius"/>
    </source>
</evidence>